<dbReference type="eggNOG" id="ENOG50335HY">
    <property type="taxonomic scope" value="Bacteria"/>
</dbReference>
<dbReference type="RefSeq" id="WP_036785035.1">
    <property type="nucleotide sequence ID" value="NZ_AVBG01000010.1"/>
</dbReference>
<evidence type="ECO:0000313" key="2">
    <source>
        <dbReference type="EMBL" id="KGP90768.1"/>
    </source>
</evidence>
<dbReference type="Pfam" id="PF10803">
    <property type="entry name" value="GerPB"/>
    <property type="match status" value="1"/>
</dbReference>
<sequence length="79" mass="7899">MNYTIHQSINIHFLKVGSVSNSSVFQIGSAGVIQARSSLYNTGGYTEPAEEAEAIGEGEGGGGGTGGEGGSPLVPLSIS</sequence>
<dbReference type="Proteomes" id="UP000030153">
    <property type="component" value="Unassembled WGS sequence"/>
</dbReference>
<feature type="region of interest" description="Disordered" evidence="1">
    <location>
        <begin position="54"/>
        <end position="79"/>
    </location>
</feature>
<dbReference type="EMBL" id="AVBG01000010">
    <property type="protein sequence ID" value="KGP90768.1"/>
    <property type="molecule type" value="Genomic_DNA"/>
</dbReference>
<evidence type="ECO:0000256" key="1">
    <source>
        <dbReference type="SAM" id="MobiDB-lite"/>
    </source>
</evidence>
<evidence type="ECO:0000313" key="3">
    <source>
        <dbReference type="Proteomes" id="UP000030153"/>
    </source>
</evidence>
<feature type="compositionally biased region" description="Gly residues" evidence="1">
    <location>
        <begin position="57"/>
        <end position="70"/>
    </location>
</feature>
<dbReference type="AlphaFoldDB" id="A0A0A2UVJ4"/>
<reference evidence="2 3" key="1">
    <citation type="submission" date="2013-08" db="EMBL/GenBank/DDBJ databases">
        <title>Genome of Pontibacillus chungwhensis.</title>
        <authorList>
            <person name="Wang Q."/>
            <person name="Wang G."/>
        </authorList>
    </citation>
    <scope>NUCLEOTIDE SEQUENCE [LARGE SCALE GENOMIC DNA]</scope>
    <source>
        <strain evidence="2 3">BH030062</strain>
    </source>
</reference>
<protein>
    <submittedName>
        <fullName evidence="2">Spore gernimation protein GerPB</fullName>
    </submittedName>
</protein>
<dbReference type="STRING" id="1385513.N780_03620"/>
<proteinExistence type="predicted"/>
<comment type="caution">
    <text evidence="2">The sequence shown here is derived from an EMBL/GenBank/DDBJ whole genome shotgun (WGS) entry which is preliminary data.</text>
</comment>
<keyword evidence="3" id="KW-1185">Reference proteome</keyword>
<organism evidence="2 3">
    <name type="scientific">Pontibacillus chungwhensis BH030062</name>
    <dbReference type="NCBI Taxonomy" id="1385513"/>
    <lineage>
        <taxon>Bacteria</taxon>
        <taxon>Bacillati</taxon>
        <taxon>Bacillota</taxon>
        <taxon>Bacilli</taxon>
        <taxon>Bacillales</taxon>
        <taxon>Bacillaceae</taxon>
        <taxon>Pontibacillus</taxon>
    </lineage>
</organism>
<dbReference type="OrthoDB" id="2971631at2"/>
<dbReference type="InterPro" id="IPR024255">
    <property type="entry name" value="GerPB"/>
</dbReference>
<accession>A0A0A2UVJ4</accession>
<name>A0A0A2UVJ4_9BACI</name>
<gene>
    <name evidence="2" type="ORF">N780_03620</name>
</gene>